<dbReference type="AlphaFoldDB" id="A0A369YZB8"/>
<keyword evidence="1" id="KW-0812">Transmembrane</keyword>
<accession>A0A369YZB8</accession>
<keyword evidence="1" id="KW-1133">Transmembrane helix</keyword>
<evidence type="ECO:0000313" key="3">
    <source>
        <dbReference type="Proteomes" id="UP000253910"/>
    </source>
</evidence>
<comment type="caution">
    <text evidence="2">The sequence shown here is derived from an EMBL/GenBank/DDBJ whole genome shotgun (WGS) entry which is preliminary data.</text>
</comment>
<evidence type="ECO:0000256" key="1">
    <source>
        <dbReference type="SAM" id="Phobius"/>
    </source>
</evidence>
<dbReference type="EMBL" id="QEPW01000012">
    <property type="protein sequence ID" value="RDE90244.1"/>
    <property type="molecule type" value="Genomic_DNA"/>
</dbReference>
<gene>
    <name evidence="2" type="ORF">DPV87_07455</name>
</gene>
<organism evidence="2 3">
    <name type="scientific">Haemophilus parainfluenzae</name>
    <dbReference type="NCBI Taxonomy" id="729"/>
    <lineage>
        <taxon>Bacteria</taxon>
        <taxon>Pseudomonadati</taxon>
        <taxon>Pseudomonadota</taxon>
        <taxon>Gammaproteobacteria</taxon>
        <taxon>Pasteurellales</taxon>
        <taxon>Pasteurellaceae</taxon>
        <taxon>Haemophilus</taxon>
    </lineage>
</organism>
<protein>
    <submittedName>
        <fullName evidence="2">Uncharacterized protein</fullName>
    </submittedName>
</protein>
<feature type="transmembrane region" description="Helical" evidence="1">
    <location>
        <begin position="12"/>
        <end position="34"/>
    </location>
</feature>
<name>A0A369YZB8_HAEPA</name>
<keyword evidence="1" id="KW-0472">Membrane</keyword>
<proteinExistence type="predicted"/>
<sequence>MEEYAKLLNTILTKVVFNHMTMFFVFLFIGFTFIPPELTLYLNAKTPAFFPDWFTLANFGSLIFALVSTMIWILISNVTKSIFSKLRESLKTNSEQARLINLLHNLSTEEQHVLAMSCLNERIIFPDNRTQLAIEKLLSKELISYGWTNDKYELNPLIRNIVLAELDKSMNSHH</sequence>
<feature type="transmembrane region" description="Helical" evidence="1">
    <location>
        <begin position="54"/>
        <end position="75"/>
    </location>
</feature>
<dbReference type="Proteomes" id="UP000253910">
    <property type="component" value="Unassembled WGS sequence"/>
</dbReference>
<evidence type="ECO:0000313" key="2">
    <source>
        <dbReference type="EMBL" id="RDE90244.1"/>
    </source>
</evidence>
<reference evidence="2 3" key="1">
    <citation type="submission" date="2018-05" db="EMBL/GenBank/DDBJ databases">
        <title>Draft Genome Sequences for a Diverse set of 7 Haemophilus Species.</title>
        <authorList>
            <person name="Nichols M."/>
            <person name="Topaz N."/>
            <person name="Wang X."/>
            <person name="Wang X."/>
            <person name="Boxrud D."/>
        </authorList>
    </citation>
    <scope>NUCLEOTIDE SEQUENCE [LARGE SCALE GENOMIC DNA]</scope>
    <source>
        <strain evidence="2 3">C2008001710</strain>
    </source>
</reference>